<proteinExistence type="predicted"/>
<feature type="transmembrane region" description="Helical" evidence="1">
    <location>
        <begin position="67"/>
        <end position="87"/>
    </location>
</feature>
<keyword evidence="1" id="KW-0812">Transmembrane</keyword>
<accession>A0AAU7QEL2</accession>
<evidence type="ECO:0000313" key="2">
    <source>
        <dbReference type="EMBL" id="XBS71583.1"/>
    </source>
</evidence>
<evidence type="ECO:0000256" key="1">
    <source>
        <dbReference type="SAM" id="Phobius"/>
    </source>
</evidence>
<organism evidence="2">
    <name type="scientific">Acerihabitans sp. KWT182</name>
    <dbReference type="NCBI Taxonomy" id="3157919"/>
    <lineage>
        <taxon>Bacteria</taxon>
        <taxon>Pseudomonadati</taxon>
        <taxon>Pseudomonadota</taxon>
        <taxon>Gammaproteobacteria</taxon>
        <taxon>Enterobacterales</taxon>
        <taxon>Pectobacteriaceae</taxon>
        <taxon>Acerihabitans</taxon>
    </lineage>
</organism>
<sequence>MISLGLDATAIVTLPKRGLKLNDHLIIAPYCPSPPLPITPSPSADEMPAPPPGPAISARAASLRQTGINVALGIAVIATLLMAYVYLNRQDEQPLFFLAKADSCDIYTFRPIAPREKEPTIRQLGLTMKDNIEKCTAHQFVLFSFNIVSNSQIRNNINQRYFMAKCTRDTRGNIANCLNFYFYNWDQQ</sequence>
<dbReference type="EMBL" id="CP157947">
    <property type="protein sequence ID" value="XBS71583.1"/>
    <property type="molecule type" value="Genomic_DNA"/>
</dbReference>
<name>A0AAU7QEL2_9GAMM</name>
<gene>
    <name evidence="2" type="ORF">ABK905_12060</name>
</gene>
<keyword evidence="1" id="KW-1133">Transmembrane helix</keyword>
<protein>
    <submittedName>
        <fullName evidence="2">Uncharacterized protein</fullName>
    </submittedName>
</protein>
<dbReference type="AlphaFoldDB" id="A0AAU7QEL2"/>
<keyword evidence="1" id="KW-0472">Membrane</keyword>
<reference evidence="2" key="1">
    <citation type="submission" date="2024-06" db="EMBL/GenBank/DDBJ databases">
        <authorList>
            <person name="Coelho C."/>
            <person name="Bento M."/>
            <person name="Garcia E."/>
            <person name="Camelo A."/>
            <person name="Brandao I."/>
            <person name="Espirito Santo C."/>
            <person name="Trovao J."/>
            <person name="Verissimo A."/>
            <person name="Costa J."/>
            <person name="Tiago I."/>
        </authorList>
    </citation>
    <scope>NUCLEOTIDE SEQUENCE</scope>
    <source>
        <strain evidence="2">KWT182</strain>
    </source>
</reference>